<keyword evidence="2" id="KW-1185">Reference proteome</keyword>
<evidence type="ECO:0000256" key="1">
    <source>
        <dbReference type="SAM" id="MobiDB-lite"/>
    </source>
</evidence>
<feature type="compositionally biased region" description="Basic and acidic residues" evidence="1">
    <location>
        <begin position="71"/>
        <end position="80"/>
    </location>
</feature>
<sequence>MSKVYLGIAGKLRRPSIIFSSCDSLEGTGRPDDDEEDDSVSPLRRASSLSYPPNYYRRFIRRAADAASKAELAELTDHTPRSPKPVKPVKGSSSSWTTHLPIAFGAHQVIVPSATATRPSKIPSRSQSSVNEAAKPEKDKGLKKERSFLGILNRSGRQKGKK</sequence>
<organism evidence="2 3">
    <name type="scientific">Plectus sambesii</name>
    <dbReference type="NCBI Taxonomy" id="2011161"/>
    <lineage>
        <taxon>Eukaryota</taxon>
        <taxon>Metazoa</taxon>
        <taxon>Ecdysozoa</taxon>
        <taxon>Nematoda</taxon>
        <taxon>Chromadorea</taxon>
        <taxon>Plectida</taxon>
        <taxon>Plectina</taxon>
        <taxon>Plectoidea</taxon>
        <taxon>Plectidae</taxon>
        <taxon>Plectus</taxon>
    </lineage>
</organism>
<proteinExistence type="predicted"/>
<protein>
    <submittedName>
        <fullName evidence="3">Uncharacterized protein</fullName>
    </submittedName>
</protein>
<feature type="compositionally biased region" description="Basic and acidic residues" evidence="1">
    <location>
        <begin position="134"/>
        <end position="147"/>
    </location>
</feature>
<evidence type="ECO:0000313" key="2">
    <source>
        <dbReference type="Proteomes" id="UP000887566"/>
    </source>
</evidence>
<feature type="region of interest" description="Disordered" evidence="1">
    <location>
        <begin position="71"/>
        <end position="97"/>
    </location>
</feature>
<feature type="region of interest" description="Disordered" evidence="1">
    <location>
        <begin position="21"/>
        <end position="50"/>
    </location>
</feature>
<dbReference type="Proteomes" id="UP000887566">
    <property type="component" value="Unplaced"/>
</dbReference>
<feature type="region of interest" description="Disordered" evidence="1">
    <location>
        <begin position="114"/>
        <end position="162"/>
    </location>
</feature>
<accession>A0A914UNM2</accession>
<dbReference type="WBParaSite" id="PSAMB.scaffold11188size3530.g33948.t1">
    <property type="protein sequence ID" value="PSAMB.scaffold11188size3530.g33948.t1"/>
    <property type="gene ID" value="PSAMB.scaffold11188size3530.g33948"/>
</dbReference>
<evidence type="ECO:0000313" key="3">
    <source>
        <dbReference type="WBParaSite" id="PSAMB.scaffold11188size3530.g33948.t1"/>
    </source>
</evidence>
<reference evidence="3" key="1">
    <citation type="submission" date="2022-11" db="UniProtKB">
        <authorList>
            <consortium name="WormBaseParasite"/>
        </authorList>
    </citation>
    <scope>IDENTIFICATION</scope>
</reference>
<dbReference type="AlphaFoldDB" id="A0A914UNM2"/>
<name>A0A914UNM2_9BILA</name>
<feature type="compositionally biased region" description="Polar residues" evidence="1">
    <location>
        <begin position="114"/>
        <end position="131"/>
    </location>
</feature>